<name>A0A9W7G6L1_9STRA</name>
<proteinExistence type="predicted"/>
<organism evidence="2 3">
    <name type="scientific">Triparma columacea</name>
    <dbReference type="NCBI Taxonomy" id="722753"/>
    <lineage>
        <taxon>Eukaryota</taxon>
        <taxon>Sar</taxon>
        <taxon>Stramenopiles</taxon>
        <taxon>Ochrophyta</taxon>
        <taxon>Bolidophyceae</taxon>
        <taxon>Parmales</taxon>
        <taxon>Triparmaceae</taxon>
        <taxon>Triparma</taxon>
    </lineage>
</organism>
<evidence type="ECO:0000313" key="2">
    <source>
        <dbReference type="EMBL" id="GMI35126.1"/>
    </source>
</evidence>
<dbReference type="Proteomes" id="UP001165065">
    <property type="component" value="Unassembled WGS sequence"/>
</dbReference>
<accession>A0A9W7G6L1</accession>
<feature type="region of interest" description="Disordered" evidence="1">
    <location>
        <begin position="63"/>
        <end position="117"/>
    </location>
</feature>
<reference evidence="3" key="1">
    <citation type="journal article" date="2023" name="Commun. Biol.">
        <title>Genome analysis of Parmales, the sister group of diatoms, reveals the evolutionary specialization of diatoms from phago-mixotrophs to photoautotrophs.</title>
        <authorList>
            <person name="Ban H."/>
            <person name="Sato S."/>
            <person name="Yoshikawa S."/>
            <person name="Yamada K."/>
            <person name="Nakamura Y."/>
            <person name="Ichinomiya M."/>
            <person name="Sato N."/>
            <person name="Blanc-Mathieu R."/>
            <person name="Endo H."/>
            <person name="Kuwata A."/>
            <person name="Ogata H."/>
        </authorList>
    </citation>
    <scope>NUCLEOTIDE SEQUENCE [LARGE SCALE GENOMIC DNA]</scope>
</reference>
<dbReference type="AlphaFoldDB" id="A0A9W7G6L1"/>
<evidence type="ECO:0000256" key="1">
    <source>
        <dbReference type="SAM" id="MobiDB-lite"/>
    </source>
</evidence>
<dbReference type="EMBL" id="BRYA01000051">
    <property type="protein sequence ID" value="GMI35126.1"/>
    <property type="molecule type" value="Genomic_DNA"/>
</dbReference>
<feature type="region of interest" description="Disordered" evidence="1">
    <location>
        <begin position="1"/>
        <end position="27"/>
    </location>
</feature>
<sequence length="649" mass="71381">MGAECSRVDNTKNQKEPKGAPQKGRANCQRQSCEFYAHTNQSHGFCCAACKSNGSHGLLCQKQRQSKGTTEQKHPKNSSPANHPGTTEQKHPKGSSPANQPTNQPTNQPASQPAEQKEWVNCQRQNCKFYAHTTQGHGFCCKGCQLNGSHGTLCQQQRQVELKQPLPILLPSSYAPSLLSGHRVEWQPSLLFGARAMGTDEKKMTGTETMHIEAYGGQLFASFGMWMSPAFQKKQFARLQPCIARLDRAGGKWVVDMQGQHSSKFATRISCLKTITWTRDYKGQVLNPPVQQLVAIYGLAANGNFMLFRDDKNKKNKGAQHVWHEVRYSVPKDFRGESVARALTVYRDSVTGVERLFALHDYSGVISGCYDPSSKNPGHVVWDKVSEKLDLSLVGNPRALQIRPLALVVSGGRLYLSSGAWILRRVDGQKPVWKVVVDVTNMRSQDGELKDAVGGLRGMTAVPSFSGTGSSLLFCWTPNGQSVGYILRADFTQEGDSQGDIVEECSIQSLAKEYTKQTDIHYILAAYNNMNEVRIGSTSLNLAGFEMVLTRQAMAQLPVDPGQTKPHHGYWAGGGVVIRKGPGAYEVMEVGGPRASPSQTQPVLTAVRTFCQSPFAEEPDTVYFGGYDCNNAPSEHTAWIYKGKFSSHG</sequence>
<feature type="compositionally biased region" description="Polar residues" evidence="1">
    <location>
        <begin position="96"/>
        <end position="114"/>
    </location>
</feature>
<evidence type="ECO:0000313" key="3">
    <source>
        <dbReference type="Proteomes" id="UP001165065"/>
    </source>
</evidence>
<gene>
    <name evidence="2" type="ORF">TrCOL_g4736</name>
</gene>
<comment type="caution">
    <text evidence="2">The sequence shown here is derived from an EMBL/GenBank/DDBJ whole genome shotgun (WGS) entry which is preliminary data.</text>
</comment>
<keyword evidence="3" id="KW-1185">Reference proteome</keyword>
<feature type="compositionally biased region" description="Polar residues" evidence="1">
    <location>
        <begin position="77"/>
        <end position="87"/>
    </location>
</feature>
<dbReference type="OrthoDB" id="405927at2759"/>
<protein>
    <submittedName>
        <fullName evidence="2">Uncharacterized protein</fullName>
    </submittedName>
</protein>
<feature type="compositionally biased region" description="Basic and acidic residues" evidence="1">
    <location>
        <begin position="1"/>
        <end position="18"/>
    </location>
</feature>